<dbReference type="Pfam" id="PF20050">
    <property type="entry name" value="DUF6452"/>
    <property type="match status" value="1"/>
</dbReference>
<name>A0ABW5SC18_9FLAO</name>
<keyword evidence="2" id="KW-1185">Reference proteome</keyword>
<dbReference type="RefSeq" id="WP_379044750.1">
    <property type="nucleotide sequence ID" value="NZ_JBHULZ010000023.1"/>
</dbReference>
<protein>
    <submittedName>
        <fullName evidence="1">DUF6452 family protein</fullName>
    </submittedName>
</protein>
<reference evidence="2" key="1">
    <citation type="journal article" date="2019" name="Int. J. Syst. Evol. Microbiol.">
        <title>The Global Catalogue of Microorganisms (GCM) 10K type strain sequencing project: providing services to taxonomists for standard genome sequencing and annotation.</title>
        <authorList>
            <consortium name="The Broad Institute Genomics Platform"/>
            <consortium name="The Broad Institute Genome Sequencing Center for Infectious Disease"/>
            <person name="Wu L."/>
            <person name="Ma J."/>
        </authorList>
    </citation>
    <scope>NUCLEOTIDE SEQUENCE [LARGE SCALE GENOMIC DNA]</scope>
    <source>
        <strain evidence="2">KCTC 42255</strain>
    </source>
</reference>
<evidence type="ECO:0000313" key="1">
    <source>
        <dbReference type="EMBL" id="MFD2697246.1"/>
    </source>
</evidence>
<dbReference type="PROSITE" id="PS51257">
    <property type="entry name" value="PROKAR_LIPOPROTEIN"/>
    <property type="match status" value="1"/>
</dbReference>
<evidence type="ECO:0000313" key="2">
    <source>
        <dbReference type="Proteomes" id="UP001597357"/>
    </source>
</evidence>
<accession>A0ABW5SC18</accession>
<sequence>MRNRSIIGILFLAIISFYGCQKDDICSGATPTTPLLVIKFLDIENPIEAKTVNRLQVYDQLSVNPLFDSPVTDSIIKIPLQTRQNNTKFIFKKDIPANPEGIDNANADSLQFTYAPVEEYVNRACGFKVVFYELEAFLTQENQDENWIKNFEVIQPNNILNEQETHLYIYH</sequence>
<comment type="caution">
    <text evidence="1">The sequence shown here is derived from an EMBL/GenBank/DDBJ whole genome shotgun (WGS) entry which is preliminary data.</text>
</comment>
<dbReference type="Proteomes" id="UP001597357">
    <property type="component" value="Unassembled WGS sequence"/>
</dbReference>
<gene>
    <name evidence="1" type="ORF">ACFSQ0_04510</name>
</gene>
<dbReference type="InterPro" id="IPR045607">
    <property type="entry name" value="DUF6452"/>
</dbReference>
<organism evidence="1 2">
    <name type="scientific">Mesonia sediminis</name>
    <dbReference type="NCBI Taxonomy" id="1703946"/>
    <lineage>
        <taxon>Bacteria</taxon>
        <taxon>Pseudomonadati</taxon>
        <taxon>Bacteroidota</taxon>
        <taxon>Flavobacteriia</taxon>
        <taxon>Flavobacteriales</taxon>
        <taxon>Flavobacteriaceae</taxon>
        <taxon>Mesonia</taxon>
    </lineage>
</organism>
<dbReference type="EMBL" id="JBHULZ010000023">
    <property type="protein sequence ID" value="MFD2697246.1"/>
    <property type="molecule type" value="Genomic_DNA"/>
</dbReference>
<proteinExistence type="predicted"/>